<dbReference type="Gene3D" id="3.60.15.10">
    <property type="entry name" value="Ribonuclease Z/Hydroxyacylglutathione hydrolase-like"/>
    <property type="match status" value="1"/>
</dbReference>
<dbReference type="Pfam" id="PF12706">
    <property type="entry name" value="Lactamase_B_2"/>
    <property type="match status" value="1"/>
</dbReference>
<sequence length="325" mass="35902">MTRSETAVEVPAHHRLGGGFRNPPGSPRQTAGLRDMLRFLFVDMRRASVPPIPAGHLAANPLSLAQLHENEIAWLGHACFAMRMAGQLILTDPYLSETAGPAGLGPKRFIPPAVSADALPRLDLIAISHNHYDHIDAKALRAYRWRAETPVICPLGVGKLMRKLGYEQVTELDWWQRQVFGELTVKCLPAVHFSGRGPFDRNRTLWASFSFLSNERKVWFGGDTAPGPVFREIGERDGPYDLAIVGIGAYEPRSIMQASHATPEEGIAIARDLGANAALGMHWGTVMLTPEDPFEAPERFRKAALEQQYGETNAWILPIGGRRAF</sequence>
<gene>
    <name evidence="3" type="ORF">GRI48_02155</name>
</gene>
<dbReference type="InterPro" id="IPR036866">
    <property type="entry name" value="RibonucZ/Hydroxyglut_hydro"/>
</dbReference>
<feature type="region of interest" description="Disordered" evidence="1">
    <location>
        <begin position="1"/>
        <end position="29"/>
    </location>
</feature>
<dbReference type="RefSeq" id="WP_160670751.1">
    <property type="nucleotide sequence ID" value="NZ_WTYN01000001.1"/>
</dbReference>
<dbReference type="GO" id="GO:0005737">
    <property type="term" value="C:cytoplasm"/>
    <property type="evidence" value="ECO:0007669"/>
    <property type="project" value="TreeGrafter"/>
</dbReference>
<dbReference type="Proteomes" id="UP000445582">
    <property type="component" value="Unassembled WGS sequence"/>
</dbReference>
<protein>
    <submittedName>
        <fullName evidence="3">CMP-N-acetylneuraminate monooxygenase</fullName>
    </submittedName>
</protein>
<reference evidence="3 4" key="1">
    <citation type="submission" date="2019-12" db="EMBL/GenBank/DDBJ databases">
        <title>Genomic-based taxomic classification of the family Erythrobacteraceae.</title>
        <authorList>
            <person name="Xu L."/>
        </authorList>
    </citation>
    <scope>NUCLEOTIDE SEQUENCE [LARGE SCALE GENOMIC DNA]</scope>
    <source>
        <strain evidence="3 4">MCCC 1A09965</strain>
    </source>
</reference>
<dbReference type="OrthoDB" id="9805728at2"/>
<feature type="domain" description="Metallo-beta-lactamase" evidence="2">
    <location>
        <begin position="89"/>
        <end position="283"/>
    </location>
</feature>
<dbReference type="AlphaFoldDB" id="A0A844YE30"/>
<evidence type="ECO:0000259" key="2">
    <source>
        <dbReference type="Pfam" id="PF12706"/>
    </source>
</evidence>
<dbReference type="EMBL" id="WTYN01000001">
    <property type="protein sequence ID" value="MXO61805.1"/>
    <property type="molecule type" value="Genomic_DNA"/>
</dbReference>
<dbReference type="InterPro" id="IPR001279">
    <property type="entry name" value="Metallo-B-lactamas"/>
</dbReference>
<evidence type="ECO:0000256" key="1">
    <source>
        <dbReference type="SAM" id="MobiDB-lite"/>
    </source>
</evidence>
<comment type="caution">
    <text evidence="3">The sequence shown here is derived from an EMBL/GenBank/DDBJ whole genome shotgun (WGS) entry which is preliminary data.</text>
</comment>
<organism evidence="3 4">
    <name type="scientific">Qipengyuania oceanensis</name>
    <dbReference type="NCBI Taxonomy" id="1463597"/>
    <lineage>
        <taxon>Bacteria</taxon>
        <taxon>Pseudomonadati</taxon>
        <taxon>Pseudomonadota</taxon>
        <taxon>Alphaproteobacteria</taxon>
        <taxon>Sphingomonadales</taxon>
        <taxon>Erythrobacteraceae</taxon>
        <taxon>Qipengyuania</taxon>
    </lineage>
</organism>
<dbReference type="GO" id="GO:0004497">
    <property type="term" value="F:monooxygenase activity"/>
    <property type="evidence" value="ECO:0007669"/>
    <property type="project" value="UniProtKB-KW"/>
</dbReference>
<keyword evidence="3" id="KW-0560">Oxidoreductase</keyword>
<proteinExistence type="predicted"/>
<evidence type="ECO:0000313" key="4">
    <source>
        <dbReference type="Proteomes" id="UP000445582"/>
    </source>
</evidence>
<dbReference type="SUPFAM" id="SSF56281">
    <property type="entry name" value="Metallo-hydrolase/oxidoreductase"/>
    <property type="match status" value="1"/>
</dbReference>
<keyword evidence="4" id="KW-1185">Reference proteome</keyword>
<dbReference type="PANTHER" id="PTHR15032">
    <property type="entry name" value="N-ACYL-PHOSPHATIDYLETHANOLAMINE-HYDROLYZING PHOSPHOLIPASE D"/>
    <property type="match status" value="1"/>
</dbReference>
<dbReference type="PANTHER" id="PTHR15032:SF4">
    <property type="entry name" value="N-ACYL-PHOSPHATIDYLETHANOLAMINE-HYDROLYZING PHOSPHOLIPASE D"/>
    <property type="match status" value="1"/>
</dbReference>
<keyword evidence="3" id="KW-0503">Monooxygenase</keyword>
<accession>A0A844YE30</accession>
<name>A0A844YE30_9SPHN</name>
<evidence type="ECO:0000313" key="3">
    <source>
        <dbReference type="EMBL" id="MXO61805.1"/>
    </source>
</evidence>